<sequence length="63" mass="6648">MSHTWTPVVRPGPLWSDLDPCGQTAGGPGVPLLAGSSPDETFGSTPKTVLLSPKERLSSRVQF</sequence>
<feature type="region of interest" description="Disordered" evidence="1">
    <location>
        <begin position="1"/>
        <end position="63"/>
    </location>
</feature>
<name>A0A4Z2ESQ2_9TELE</name>
<dbReference type="EMBL" id="SRLO01003115">
    <property type="protein sequence ID" value="TNN31839.1"/>
    <property type="molecule type" value="Genomic_DNA"/>
</dbReference>
<comment type="caution">
    <text evidence="2">The sequence shown here is derived from an EMBL/GenBank/DDBJ whole genome shotgun (WGS) entry which is preliminary data.</text>
</comment>
<evidence type="ECO:0000256" key="1">
    <source>
        <dbReference type="SAM" id="MobiDB-lite"/>
    </source>
</evidence>
<dbReference type="Proteomes" id="UP000314294">
    <property type="component" value="Unassembled WGS sequence"/>
</dbReference>
<feature type="compositionally biased region" description="Basic and acidic residues" evidence="1">
    <location>
        <begin position="53"/>
        <end position="63"/>
    </location>
</feature>
<gene>
    <name evidence="2" type="ORF">EYF80_058003</name>
</gene>
<organism evidence="2 3">
    <name type="scientific">Liparis tanakae</name>
    <name type="common">Tanaka's snailfish</name>
    <dbReference type="NCBI Taxonomy" id="230148"/>
    <lineage>
        <taxon>Eukaryota</taxon>
        <taxon>Metazoa</taxon>
        <taxon>Chordata</taxon>
        <taxon>Craniata</taxon>
        <taxon>Vertebrata</taxon>
        <taxon>Euteleostomi</taxon>
        <taxon>Actinopterygii</taxon>
        <taxon>Neopterygii</taxon>
        <taxon>Teleostei</taxon>
        <taxon>Neoteleostei</taxon>
        <taxon>Acanthomorphata</taxon>
        <taxon>Eupercaria</taxon>
        <taxon>Perciformes</taxon>
        <taxon>Cottioidei</taxon>
        <taxon>Cottales</taxon>
        <taxon>Liparidae</taxon>
        <taxon>Liparis</taxon>
    </lineage>
</organism>
<reference evidence="2 3" key="1">
    <citation type="submission" date="2019-03" db="EMBL/GenBank/DDBJ databases">
        <title>First draft genome of Liparis tanakae, snailfish: a comprehensive survey of snailfish specific genes.</title>
        <authorList>
            <person name="Kim W."/>
            <person name="Song I."/>
            <person name="Jeong J.-H."/>
            <person name="Kim D."/>
            <person name="Kim S."/>
            <person name="Ryu S."/>
            <person name="Song J.Y."/>
            <person name="Lee S.K."/>
        </authorList>
    </citation>
    <scope>NUCLEOTIDE SEQUENCE [LARGE SCALE GENOMIC DNA]</scope>
    <source>
        <tissue evidence="2">Muscle</tissue>
    </source>
</reference>
<dbReference type="AlphaFoldDB" id="A0A4Z2ESQ2"/>
<keyword evidence="3" id="KW-1185">Reference proteome</keyword>
<accession>A0A4Z2ESQ2</accession>
<feature type="compositionally biased region" description="Polar residues" evidence="1">
    <location>
        <begin position="38"/>
        <end position="47"/>
    </location>
</feature>
<protein>
    <submittedName>
        <fullName evidence="2">Uncharacterized protein</fullName>
    </submittedName>
</protein>
<evidence type="ECO:0000313" key="2">
    <source>
        <dbReference type="EMBL" id="TNN31839.1"/>
    </source>
</evidence>
<proteinExistence type="predicted"/>
<evidence type="ECO:0000313" key="3">
    <source>
        <dbReference type="Proteomes" id="UP000314294"/>
    </source>
</evidence>